<feature type="domain" description="C-type lectin" evidence="1">
    <location>
        <begin position="1"/>
        <end position="80"/>
    </location>
</feature>
<evidence type="ECO:0000313" key="3">
    <source>
        <dbReference type="Proteomes" id="UP000270094"/>
    </source>
</evidence>
<accession>A0A3P7JFG3</accession>
<dbReference type="InterPro" id="IPR016187">
    <property type="entry name" value="CTDL_fold"/>
</dbReference>
<proteinExistence type="predicted"/>
<dbReference type="Gene3D" id="3.10.100.10">
    <property type="entry name" value="Mannose-Binding Protein A, subunit A"/>
    <property type="match status" value="1"/>
</dbReference>
<dbReference type="InterPro" id="IPR016186">
    <property type="entry name" value="C-type_lectin-like/link_sf"/>
</dbReference>
<name>A0A3P7JFG3_STRVU</name>
<dbReference type="Pfam" id="PF00059">
    <property type="entry name" value="Lectin_C"/>
    <property type="match status" value="1"/>
</dbReference>
<dbReference type="EMBL" id="UYYB01129944">
    <property type="protein sequence ID" value="VDM84411.1"/>
    <property type="molecule type" value="Genomic_DNA"/>
</dbReference>
<reference evidence="2 3" key="1">
    <citation type="submission" date="2018-11" db="EMBL/GenBank/DDBJ databases">
        <authorList>
            <consortium name="Pathogen Informatics"/>
        </authorList>
    </citation>
    <scope>NUCLEOTIDE SEQUENCE [LARGE SCALE GENOMIC DNA]</scope>
</reference>
<dbReference type="AlphaFoldDB" id="A0A3P7JFG3"/>
<dbReference type="SUPFAM" id="SSF56436">
    <property type="entry name" value="C-type lectin-like"/>
    <property type="match status" value="1"/>
</dbReference>
<dbReference type="Proteomes" id="UP000270094">
    <property type="component" value="Unassembled WGS sequence"/>
</dbReference>
<sequence>MSGRCFIINTKRKRLSLFEAQQACRKEGGYLASNIDSSMDAELSRQVVRQSKDDDAFWIDLKITDKGVPLWSDGSALTYR</sequence>
<dbReference type="PROSITE" id="PS50041">
    <property type="entry name" value="C_TYPE_LECTIN_2"/>
    <property type="match status" value="1"/>
</dbReference>
<protein>
    <recommendedName>
        <fullName evidence="1">C-type lectin domain-containing protein</fullName>
    </recommendedName>
</protein>
<keyword evidence="3" id="KW-1185">Reference proteome</keyword>
<gene>
    <name evidence="2" type="ORF">SVUK_LOCUS19409</name>
</gene>
<evidence type="ECO:0000259" key="1">
    <source>
        <dbReference type="PROSITE" id="PS50041"/>
    </source>
</evidence>
<dbReference type="CDD" id="cd00037">
    <property type="entry name" value="CLECT"/>
    <property type="match status" value="1"/>
</dbReference>
<dbReference type="InterPro" id="IPR001304">
    <property type="entry name" value="C-type_lectin-like"/>
</dbReference>
<organism evidence="2 3">
    <name type="scientific">Strongylus vulgaris</name>
    <name type="common">Blood worm</name>
    <dbReference type="NCBI Taxonomy" id="40348"/>
    <lineage>
        <taxon>Eukaryota</taxon>
        <taxon>Metazoa</taxon>
        <taxon>Ecdysozoa</taxon>
        <taxon>Nematoda</taxon>
        <taxon>Chromadorea</taxon>
        <taxon>Rhabditida</taxon>
        <taxon>Rhabditina</taxon>
        <taxon>Rhabditomorpha</taxon>
        <taxon>Strongyloidea</taxon>
        <taxon>Strongylidae</taxon>
        <taxon>Strongylus</taxon>
    </lineage>
</organism>
<dbReference type="OrthoDB" id="5797898at2759"/>
<evidence type="ECO:0000313" key="2">
    <source>
        <dbReference type="EMBL" id="VDM84411.1"/>
    </source>
</evidence>